<dbReference type="OrthoDB" id="3546899at2759"/>
<organism evidence="3 4">
    <name type="scientific">Phialocephala subalpina</name>
    <dbReference type="NCBI Taxonomy" id="576137"/>
    <lineage>
        <taxon>Eukaryota</taxon>
        <taxon>Fungi</taxon>
        <taxon>Dikarya</taxon>
        <taxon>Ascomycota</taxon>
        <taxon>Pezizomycotina</taxon>
        <taxon>Leotiomycetes</taxon>
        <taxon>Helotiales</taxon>
        <taxon>Mollisiaceae</taxon>
        <taxon>Phialocephala</taxon>
        <taxon>Phialocephala fortinii species complex</taxon>
    </lineage>
</organism>
<reference evidence="3 4" key="1">
    <citation type="submission" date="2016-03" db="EMBL/GenBank/DDBJ databases">
        <authorList>
            <person name="Ploux O."/>
        </authorList>
    </citation>
    <scope>NUCLEOTIDE SEQUENCE [LARGE SCALE GENOMIC DNA]</scope>
    <source>
        <strain evidence="3 4">UAMH 11012</strain>
    </source>
</reference>
<dbReference type="Proteomes" id="UP000184330">
    <property type="component" value="Unassembled WGS sequence"/>
</dbReference>
<protein>
    <recommendedName>
        <fullName evidence="2">WSC domain-containing protein</fullName>
    </recommendedName>
</protein>
<dbReference type="Pfam" id="PF01822">
    <property type="entry name" value="WSC"/>
    <property type="match status" value="1"/>
</dbReference>
<feature type="domain" description="WSC" evidence="2">
    <location>
        <begin position="36"/>
        <end position="133"/>
    </location>
</feature>
<evidence type="ECO:0000256" key="1">
    <source>
        <dbReference type="SAM" id="SignalP"/>
    </source>
</evidence>
<feature type="chain" id="PRO_5013290209" description="WSC domain-containing protein" evidence="1">
    <location>
        <begin position="25"/>
        <end position="217"/>
    </location>
</feature>
<keyword evidence="4" id="KW-1185">Reference proteome</keyword>
<evidence type="ECO:0000313" key="3">
    <source>
        <dbReference type="EMBL" id="CZR57312.1"/>
    </source>
</evidence>
<dbReference type="SMART" id="SM00321">
    <property type="entry name" value="WSC"/>
    <property type="match status" value="1"/>
</dbReference>
<proteinExistence type="predicted"/>
<dbReference type="InterPro" id="IPR002889">
    <property type="entry name" value="WSC_carb-bd"/>
</dbReference>
<dbReference type="PROSITE" id="PS51212">
    <property type="entry name" value="WSC"/>
    <property type="match status" value="1"/>
</dbReference>
<gene>
    <name evidence="3" type="ORF">PAC_07201</name>
</gene>
<dbReference type="EMBL" id="FJOG01000009">
    <property type="protein sequence ID" value="CZR57312.1"/>
    <property type="molecule type" value="Genomic_DNA"/>
</dbReference>
<accession>A0A1L7WX05</accession>
<evidence type="ECO:0000259" key="2">
    <source>
        <dbReference type="PROSITE" id="PS51212"/>
    </source>
</evidence>
<feature type="signal peptide" evidence="1">
    <location>
        <begin position="1"/>
        <end position="24"/>
    </location>
</feature>
<keyword evidence="1" id="KW-0732">Signal</keyword>
<dbReference type="STRING" id="576137.A0A1L7WX05"/>
<evidence type="ECO:0000313" key="4">
    <source>
        <dbReference type="Proteomes" id="UP000184330"/>
    </source>
</evidence>
<sequence>MYTTPRLSFASLAMFATTVVPSSATLMSSRATTINEFTYNSCQSASDFQDASLGFVSVANSSFMSVGLCTSKCASDSNYAFAALYNTECFCGQHFTAIASGQDTECDTPCPGYPADTCGGSKGNEWYSLYSKSGSLSSTNTTVSATATPGMTITSSMAVTGTSIPPAGNLSTSVMTTSSSSATSTPSQVSVSGAVAAIVGVERVGLLVAMVGLLAFL</sequence>
<dbReference type="AlphaFoldDB" id="A0A1L7WX05"/>
<name>A0A1L7WX05_9HELO</name>